<dbReference type="EMBL" id="LIHL02000023">
    <property type="protein sequence ID" value="KAF5442122.1"/>
    <property type="molecule type" value="Genomic_DNA"/>
</dbReference>
<dbReference type="Pfam" id="PF12796">
    <property type="entry name" value="Ank_2"/>
    <property type="match status" value="1"/>
</dbReference>
<dbReference type="AlphaFoldDB" id="A0A833THW5"/>
<name>A0A833THW5_JUGRE</name>
<dbReference type="PANTHER" id="PTHR24121">
    <property type="entry name" value="NO MECHANORECEPTOR POTENTIAL C, ISOFORM D-RELATED"/>
    <property type="match status" value="1"/>
</dbReference>
<dbReference type="Proteomes" id="UP000619265">
    <property type="component" value="Unassembled WGS sequence"/>
</dbReference>
<comment type="caution">
    <text evidence="2">The sequence shown here is derived from an EMBL/GenBank/DDBJ whole genome shotgun (WGS) entry which is preliminary data.</text>
</comment>
<proteinExistence type="predicted"/>
<dbReference type="InterPro" id="IPR002110">
    <property type="entry name" value="Ankyrin_rpt"/>
</dbReference>
<reference evidence="2" key="1">
    <citation type="submission" date="2015-10" db="EMBL/GenBank/DDBJ databases">
        <authorList>
            <person name="Martinez-Garcia P.J."/>
            <person name="Crepeau M.W."/>
            <person name="Puiu D."/>
            <person name="Gonzalez-Ibeas D."/>
            <person name="Whalen J."/>
            <person name="Stevens K."/>
            <person name="Paul R."/>
            <person name="Butterfield T."/>
            <person name="Britton M."/>
            <person name="Reagan R."/>
            <person name="Chakraborty S."/>
            <person name="Walawage S.L."/>
            <person name="Vasquez-Gross H.A."/>
            <person name="Cardeno C."/>
            <person name="Famula R."/>
            <person name="Pratt K."/>
            <person name="Kuruganti S."/>
            <person name="Aradhya M.K."/>
            <person name="Leslie C.A."/>
            <person name="Dandekar A.M."/>
            <person name="Salzberg S.L."/>
            <person name="Wegrzyn J.L."/>
            <person name="Langley C.H."/>
            <person name="Neale D.B."/>
        </authorList>
    </citation>
    <scope>NUCLEOTIDE SEQUENCE</scope>
    <source>
        <tissue evidence="2">Leaves</tissue>
    </source>
</reference>
<protein>
    <submittedName>
        <fullName evidence="2">Uncharacterized protein</fullName>
    </submittedName>
</protein>
<dbReference type="InterPro" id="IPR036770">
    <property type="entry name" value="Ankyrin_rpt-contain_sf"/>
</dbReference>
<sequence>METNPLPLELSIRTGVNQRLESENSSNNQGHSNSSNISGPEREDDYAALLKAVRSGDAEQEHIVEELVNMISEHDLAMLNEGGTALHWTTISGNRRMAECLIRKNKNVLSIRNCRNELPVSLALGFGHTELARYLYSQTPIHDLEEDQGCHGASLLNRCFYNGDLDMALDLMKRCPSLAFALDHQSPHVYPLEVLAYNSTNAFELSGKGMVFWKQWIYNHCIHVSLDRAVDQFRLNIQNLGEEKNIGSGFKRLYEMKLEQAQFRQLMILMCQESQRNRHDRNIITRAVIGAIKRGNFEFVCHIVKANPDVLMWADVDERKSIFHWVILYRQHRIFSLICNSKKKNALLNSIDKSDNIILHMAGKVI</sequence>
<accession>A0A833THW5</accession>
<gene>
    <name evidence="2" type="ORF">F2P56_037169</name>
</gene>
<reference evidence="2" key="2">
    <citation type="submission" date="2020-03" db="EMBL/GenBank/DDBJ databases">
        <title>Walnut 2.0.</title>
        <authorList>
            <person name="Marrano A."/>
            <person name="Britton M."/>
            <person name="Zimin A.V."/>
            <person name="Zaini P.A."/>
            <person name="Workman R."/>
            <person name="Puiu D."/>
            <person name="Bianco L."/>
            <person name="Allen B.J."/>
            <person name="Troggio M."/>
            <person name="Leslie C.A."/>
            <person name="Timp W."/>
            <person name="Dendekar A."/>
            <person name="Salzberg S.L."/>
            <person name="Neale D.B."/>
        </authorList>
    </citation>
    <scope>NUCLEOTIDE SEQUENCE</scope>
    <source>
        <tissue evidence="2">Leaves</tissue>
    </source>
</reference>
<feature type="region of interest" description="Disordered" evidence="1">
    <location>
        <begin position="19"/>
        <end position="41"/>
    </location>
</feature>
<evidence type="ECO:0000313" key="3">
    <source>
        <dbReference type="Proteomes" id="UP000619265"/>
    </source>
</evidence>
<organism evidence="2 3">
    <name type="scientific">Juglans regia</name>
    <name type="common">English walnut</name>
    <dbReference type="NCBI Taxonomy" id="51240"/>
    <lineage>
        <taxon>Eukaryota</taxon>
        <taxon>Viridiplantae</taxon>
        <taxon>Streptophyta</taxon>
        <taxon>Embryophyta</taxon>
        <taxon>Tracheophyta</taxon>
        <taxon>Spermatophyta</taxon>
        <taxon>Magnoliopsida</taxon>
        <taxon>eudicotyledons</taxon>
        <taxon>Gunneridae</taxon>
        <taxon>Pentapetalae</taxon>
        <taxon>rosids</taxon>
        <taxon>fabids</taxon>
        <taxon>Fagales</taxon>
        <taxon>Juglandaceae</taxon>
        <taxon>Juglans</taxon>
    </lineage>
</organism>
<dbReference type="SUPFAM" id="SSF48403">
    <property type="entry name" value="Ankyrin repeat"/>
    <property type="match status" value="1"/>
</dbReference>
<dbReference type="SMART" id="SM00248">
    <property type="entry name" value="ANK"/>
    <property type="match status" value="6"/>
</dbReference>
<dbReference type="PANTHER" id="PTHR24121:SF16">
    <property type="entry name" value="NON-SPECIFIC SERINE_THREONINE PROTEIN KINASE"/>
    <property type="match status" value="1"/>
</dbReference>
<dbReference type="Gramene" id="Jr_Scaffold_7_00020_p1">
    <property type="protein sequence ID" value="cds.Jr_Scaffold_7_00020_p1"/>
    <property type="gene ID" value="Jr_Scaffold_7_00020"/>
</dbReference>
<dbReference type="Gene3D" id="1.25.40.20">
    <property type="entry name" value="Ankyrin repeat-containing domain"/>
    <property type="match status" value="1"/>
</dbReference>
<feature type="compositionally biased region" description="Low complexity" evidence="1">
    <location>
        <begin position="23"/>
        <end position="38"/>
    </location>
</feature>
<evidence type="ECO:0000313" key="2">
    <source>
        <dbReference type="EMBL" id="KAF5442122.1"/>
    </source>
</evidence>
<evidence type="ECO:0000256" key="1">
    <source>
        <dbReference type="SAM" id="MobiDB-lite"/>
    </source>
</evidence>